<gene>
    <name evidence="1" type="ORF">PGT21_013034</name>
</gene>
<dbReference type="AlphaFoldDB" id="A0A5B0ML17"/>
<name>A0A5B0ML17_PUCGR</name>
<reference evidence="1 2" key="1">
    <citation type="submission" date="2019-05" db="EMBL/GenBank/DDBJ databases">
        <title>Emergence of the Ug99 lineage of the wheat stem rust pathogen through somatic hybridization.</title>
        <authorList>
            <person name="Li F."/>
            <person name="Upadhyaya N.M."/>
            <person name="Sperschneider J."/>
            <person name="Matny O."/>
            <person name="Nguyen-Phuc H."/>
            <person name="Mago R."/>
            <person name="Raley C."/>
            <person name="Miller M.E."/>
            <person name="Silverstein K.A.T."/>
            <person name="Henningsen E."/>
            <person name="Hirsch C.D."/>
            <person name="Visser B."/>
            <person name="Pretorius Z.A."/>
            <person name="Steffenson B.J."/>
            <person name="Schwessinger B."/>
            <person name="Dodds P.N."/>
            <person name="Figueroa M."/>
        </authorList>
    </citation>
    <scope>NUCLEOTIDE SEQUENCE [LARGE SCALE GENOMIC DNA]</scope>
    <source>
        <strain evidence="1">21-0</strain>
    </source>
</reference>
<proteinExistence type="predicted"/>
<dbReference type="EMBL" id="VSWC01000144">
    <property type="protein sequence ID" value="KAA1077605.1"/>
    <property type="molecule type" value="Genomic_DNA"/>
</dbReference>
<protein>
    <submittedName>
        <fullName evidence="1">Uncharacterized protein</fullName>
    </submittedName>
</protein>
<accession>A0A5B0ML17</accession>
<evidence type="ECO:0000313" key="1">
    <source>
        <dbReference type="EMBL" id="KAA1077605.1"/>
    </source>
</evidence>
<organism evidence="1 2">
    <name type="scientific">Puccinia graminis f. sp. tritici</name>
    <dbReference type="NCBI Taxonomy" id="56615"/>
    <lineage>
        <taxon>Eukaryota</taxon>
        <taxon>Fungi</taxon>
        <taxon>Dikarya</taxon>
        <taxon>Basidiomycota</taxon>
        <taxon>Pucciniomycotina</taxon>
        <taxon>Pucciniomycetes</taxon>
        <taxon>Pucciniales</taxon>
        <taxon>Pucciniaceae</taxon>
        <taxon>Puccinia</taxon>
    </lineage>
</organism>
<evidence type="ECO:0000313" key="2">
    <source>
        <dbReference type="Proteomes" id="UP000324748"/>
    </source>
</evidence>
<comment type="caution">
    <text evidence="1">The sequence shown here is derived from an EMBL/GenBank/DDBJ whole genome shotgun (WGS) entry which is preliminary data.</text>
</comment>
<dbReference type="Proteomes" id="UP000324748">
    <property type="component" value="Unassembled WGS sequence"/>
</dbReference>
<keyword evidence="2" id="KW-1185">Reference proteome</keyword>
<sequence>MKIREGFDKPILQFTCRRGILPSRVPTSYHQLDRHHHQSDYYTVPRAATTSSRAITTQSGDIVTSTTTSPNPTPPILHTHRVQNDHDCYKRQVQPNRLFFPSPRSTSQSSVIIQKEFPGYFWAEENCVGGGRRVDENAWSCWTTMDGLLDLKEKKSIGSP</sequence>